<dbReference type="InterPro" id="IPR017441">
    <property type="entry name" value="Protein_kinase_ATP_BS"/>
</dbReference>
<reference evidence="10 11" key="1">
    <citation type="submission" date="2020-07" db="EMBL/GenBank/DDBJ databases">
        <title>Genomic Encyclopedia of Type Strains, Phase IV (KMG-V): Genome sequencing to study the core and pangenomes of soil and plant-associated prokaryotes.</title>
        <authorList>
            <person name="Whitman W."/>
        </authorList>
    </citation>
    <scope>NUCLEOTIDE SEQUENCE [LARGE SCALE GENOMIC DNA]</scope>
    <source>
        <strain evidence="10 11">RH2WT43</strain>
    </source>
</reference>
<feature type="transmembrane region" description="Helical" evidence="8">
    <location>
        <begin position="402"/>
        <end position="424"/>
    </location>
</feature>
<dbReference type="SMART" id="SM00220">
    <property type="entry name" value="S_TKc"/>
    <property type="match status" value="1"/>
</dbReference>
<dbReference type="SUPFAM" id="SSF56112">
    <property type="entry name" value="Protein kinase-like (PK-like)"/>
    <property type="match status" value="1"/>
</dbReference>
<sequence>MNAEPSRWERLRASFATALDLDPGVRERWLRELGDADPDFAAELRTLLAAHAAPAGALDRGAAIARGLLGAHAGEDADERVGTRVGAYRLLRLLGRGGMGSVYLAERADGQFRQQVALKRIDHDTPTRGLRERFLRERDILARLAHPNIAPLHDGGLDADGVPYFTLEFVEGEPITAWCDAHRFDLAGRVRVLLKVCDAVQCAHRNLVVHRDLKPSNILVNAAGEPKLLDFGIAKFLDADAEAMQTDAGTRPMTREYAAPEQVLAQPVTTLTDVYALGVLLYELACGRLPYAGADSGATSWPKAIVDEVPEPLVRALQRPGMDAPALREAAAAARGTHAATLRRQLRGDLDAIVQRALCKAPDERHPSVAAFAEALHAWLDGRAQPGARRVRRVQRFLRRHALACAATLVIVATTLAAIGGVLWEARRSTIAGQRAQAVEAFLTSVFDVSDPDRARGQTVTARELLDEGARRANSELADQPALRAELLRLIGSLHARLGLYARALPLQAQGVALLRATDVDAPVLAAALVELAATERLQEHYADAERDLDEALALQRTGAPDALRARTLAGLGGVYADTARNDDAERTLRAALDIDHRLARPPDERGADDEESLAHVLAGRAHYAEARVLLADSLDQQRRLHGGRHSSVATTLVELGKLELSAGDLAAAGRDFDDALAMRRALFGDHHPAVADSLYWVAALASYQGRHGDAETLVNEALAIDHDAFGPESAHAASLHDLLAEVAQARNDLDRAESEARSALAIWQRVLGRHHSEMANGLQRLALIERDRGDAAQAVDLLRQALAIRRDTLGTGGERIGFTLANLASTLRIAGQLEEARSTFEEALSVYRASLPEHHLRVVEALAGLGHVQLDAGDVGGAIQTLERARAMAQEVYPPTHPDRARVLLPLGDAYLARGDADAAADAFETAAGLLATSGESHVRSAVEARIGLARARAAQHRAADATAALDQAAALLETHPQATHALRERLDAVRRELAAARRPRHGVA</sequence>
<keyword evidence="10" id="KW-0418">Kinase</keyword>
<feature type="repeat" description="TPR" evidence="5">
    <location>
        <begin position="902"/>
        <end position="935"/>
    </location>
</feature>
<feature type="binding site" evidence="6">
    <location>
        <position position="119"/>
    </location>
    <ligand>
        <name>ATP</name>
        <dbReference type="ChEBI" id="CHEBI:30616"/>
    </ligand>
</feature>
<keyword evidence="4 6" id="KW-0067">ATP-binding</keyword>
<evidence type="ECO:0000256" key="6">
    <source>
        <dbReference type="PROSITE-ProRule" id="PRU10141"/>
    </source>
</evidence>
<dbReference type="GO" id="GO:0005524">
    <property type="term" value="F:ATP binding"/>
    <property type="evidence" value="ECO:0007669"/>
    <property type="project" value="UniProtKB-UniRule"/>
</dbReference>
<feature type="coiled-coil region" evidence="7">
    <location>
        <begin position="736"/>
        <end position="763"/>
    </location>
</feature>
<dbReference type="Pfam" id="PF00069">
    <property type="entry name" value="Pkinase"/>
    <property type="match status" value="1"/>
</dbReference>
<keyword evidence="8" id="KW-0472">Membrane</keyword>
<evidence type="ECO:0000256" key="3">
    <source>
        <dbReference type="ARBA" id="ARBA00022803"/>
    </source>
</evidence>
<keyword evidence="8" id="KW-1133">Transmembrane helix</keyword>
<dbReference type="Gene3D" id="1.25.40.10">
    <property type="entry name" value="Tetratricopeptide repeat domain"/>
    <property type="match status" value="4"/>
</dbReference>
<evidence type="ECO:0000256" key="4">
    <source>
        <dbReference type="ARBA" id="ARBA00022840"/>
    </source>
</evidence>
<keyword evidence="10" id="KW-0808">Transferase</keyword>
<dbReference type="PROSITE" id="PS00107">
    <property type="entry name" value="PROTEIN_KINASE_ATP"/>
    <property type="match status" value="1"/>
</dbReference>
<dbReference type="Pfam" id="PF13424">
    <property type="entry name" value="TPR_12"/>
    <property type="match status" value="4"/>
</dbReference>
<keyword evidence="3 5" id="KW-0802">TPR repeat</keyword>
<evidence type="ECO:0000256" key="5">
    <source>
        <dbReference type="PROSITE-ProRule" id="PRU00339"/>
    </source>
</evidence>
<accession>A0A839F667</accession>
<dbReference type="Gene3D" id="3.30.200.20">
    <property type="entry name" value="Phosphorylase Kinase, domain 1"/>
    <property type="match status" value="1"/>
</dbReference>
<gene>
    <name evidence="10" type="ORF">FHW12_003274</name>
</gene>
<feature type="domain" description="Protein kinase" evidence="9">
    <location>
        <begin position="88"/>
        <end position="380"/>
    </location>
</feature>
<dbReference type="CDD" id="cd14014">
    <property type="entry name" value="STKc_PknB_like"/>
    <property type="match status" value="1"/>
</dbReference>
<dbReference type="PANTHER" id="PTHR45641">
    <property type="entry name" value="TETRATRICOPEPTIDE REPEAT PROTEIN (AFU_ORTHOLOGUE AFUA_6G03870)"/>
    <property type="match status" value="1"/>
</dbReference>
<evidence type="ECO:0000259" key="9">
    <source>
        <dbReference type="PROSITE" id="PS50011"/>
    </source>
</evidence>
<evidence type="ECO:0000256" key="7">
    <source>
        <dbReference type="SAM" id="Coils"/>
    </source>
</evidence>
<evidence type="ECO:0000256" key="8">
    <source>
        <dbReference type="SAM" id="Phobius"/>
    </source>
</evidence>
<dbReference type="RefSeq" id="WP_182532077.1">
    <property type="nucleotide sequence ID" value="NZ_JACGXL010000005.1"/>
</dbReference>
<dbReference type="PROSITE" id="PS50005">
    <property type="entry name" value="TPR"/>
    <property type="match status" value="1"/>
</dbReference>
<comment type="caution">
    <text evidence="10">The sequence shown here is derived from an EMBL/GenBank/DDBJ whole genome shotgun (WGS) entry which is preliminary data.</text>
</comment>
<keyword evidence="2 6" id="KW-0547">Nucleotide-binding</keyword>
<dbReference type="InterPro" id="IPR011990">
    <property type="entry name" value="TPR-like_helical_dom_sf"/>
</dbReference>
<evidence type="ECO:0000256" key="1">
    <source>
        <dbReference type="ARBA" id="ARBA00022737"/>
    </source>
</evidence>
<dbReference type="EC" id="2.7.11.1" evidence="10"/>
<dbReference type="SMART" id="SM00028">
    <property type="entry name" value="TPR"/>
    <property type="match status" value="10"/>
</dbReference>
<dbReference type="PANTHER" id="PTHR45641:SF19">
    <property type="entry name" value="NEPHROCYSTIN-3"/>
    <property type="match status" value="1"/>
</dbReference>
<keyword evidence="1" id="KW-0677">Repeat</keyword>
<dbReference type="InterPro" id="IPR008271">
    <property type="entry name" value="Ser/Thr_kinase_AS"/>
</dbReference>
<proteinExistence type="predicted"/>
<organism evidence="10 11">
    <name type="scientific">Dokdonella fugitiva</name>
    <dbReference type="NCBI Taxonomy" id="328517"/>
    <lineage>
        <taxon>Bacteria</taxon>
        <taxon>Pseudomonadati</taxon>
        <taxon>Pseudomonadota</taxon>
        <taxon>Gammaproteobacteria</taxon>
        <taxon>Lysobacterales</taxon>
        <taxon>Rhodanobacteraceae</taxon>
        <taxon>Dokdonella</taxon>
    </lineage>
</organism>
<name>A0A839F667_9GAMM</name>
<dbReference type="InterPro" id="IPR011009">
    <property type="entry name" value="Kinase-like_dom_sf"/>
</dbReference>
<evidence type="ECO:0000313" key="10">
    <source>
        <dbReference type="EMBL" id="MBA8889038.1"/>
    </source>
</evidence>
<dbReference type="InterPro" id="IPR019734">
    <property type="entry name" value="TPR_rpt"/>
</dbReference>
<dbReference type="Gene3D" id="1.10.510.10">
    <property type="entry name" value="Transferase(Phosphotransferase) domain 1"/>
    <property type="match status" value="1"/>
</dbReference>
<dbReference type="InterPro" id="IPR000719">
    <property type="entry name" value="Prot_kinase_dom"/>
</dbReference>
<dbReference type="EMBL" id="JACGXL010000005">
    <property type="protein sequence ID" value="MBA8889038.1"/>
    <property type="molecule type" value="Genomic_DNA"/>
</dbReference>
<evidence type="ECO:0000313" key="11">
    <source>
        <dbReference type="Proteomes" id="UP000550401"/>
    </source>
</evidence>
<keyword evidence="8" id="KW-0812">Transmembrane</keyword>
<keyword evidence="7" id="KW-0175">Coiled coil</keyword>
<evidence type="ECO:0000256" key="2">
    <source>
        <dbReference type="ARBA" id="ARBA00022741"/>
    </source>
</evidence>
<keyword evidence="11" id="KW-1185">Reference proteome</keyword>
<dbReference type="PROSITE" id="PS00108">
    <property type="entry name" value="PROTEIN_KINASE_ST"/>
    <property type="match status" value="1"/>
</dbReference>
<dbReference type="SUPFAM" id="SSF48452">
    <property type="entry name" value="TPR-like"/>
    <property type="match status" value="3"/>
</dbReference>
<dbReference type="PROSITE" id="PS50011">
    <property type="entry name" value="PROTEIN_KINASE_DOM"/>
    <property type="match status" value="1"/>
</dbReference>
<dbReference type="Proteomes" id="UP000550401">
    <property type="component" value="Unassembled WGS sequence"/>
</dbReference>
<dbReference type="AlphaFoldDB" id="A0A839F667"/>
<protein>
    <submittedName>
        <fullName evidence="10">Serine/threonine-protein kinase</fullName>
        <ecNumber evidence="10">2.7.11.1</ecNumber>
    </submittedName>
</protein>
<dbReference type="GO" id="GO:0004674">
    <property type="term" value="F:protein serine/threonine kinase activity"/>
    <property type="evidence" value="ECO:0007669"/>
    <property type="project" value="UniProtKB-EC"/>
</dbReference>